<evidence type="ECO:0000256" key="5">
    <source>
        <dbReference type="ARBA" id="ARBA00022679"/>
    </source>
</evidence>
<accession>A0A386PML2</accession>
<dbReference type="HAMAP" id="MF_00182">
    <property type="entry name" value="Formyl_trans"/>
    <property type="match status" value="1"/>
</dbReference>
<dbReference type="InterPro" id="IPR005793">
    <property type="entry name" value="Formyl_trans_C"/>
</dbReference>
<evidence type="ECO:0000256" key="3">
    <source>
        <dbReference type="ARBA" id="ARBA00012261"/>
    </source>
</evidence>
<evidence type="ECO:0000256" key="1">
    <source>
        <dbReference type="ARBA" id="ARBA00002606"/>
    </source>
</evidence>
<comment type="catalytic activity">
    <reaction evidence="7 8">
        <text>L-methionyl-tRNA(fMet) + (6R)-10-formyltetrahydrofolate = N-formyl-L-methionyl-tRNA(fMet) + (6S)-5,6,7,8-tetrahydrofolate + H(+)</text>
        <dbReference type="Rhea" id="RHEA:24380"/>
        <dbReference type="Rhea" id="RHEA-COMP:9952"/>
        <dbReference type="Rhea" id="RHEA-COMP:9953"/>
        <dbReference type="ChEBI" id="CHEBI:15378"/>
        <dbReference type="ChEBI" id="CHEBI:57453"/>
        <dbReference type="ChEBI" id="CHEBI:78530"/>
        <dbReference type="ChEBI" id="CHEBI:78844"/>
        <dbReference type="ChEBI" id="CHEBI:195366"/>
        <dbReference type="EC" id="2.1.2.9"/>
    </reaction>
</comment>
<feature type="binding site" evidence="8">
    <location>
        <begin position="107"/>
        <end position="110"/>
    </location>
    <ligand>
        <name>(6S)-5,6,7,8-tetrahydrofolate</name>
        <dbReference type="ChEBI" id="CHEBI:57453"/>
    </ligand>
</feature>
<dbReference type="SUPFAM" id="SSF53328">
    <property type="entry name" value="Formyltransferase"/>
    <property type="match status" value="1"/>
</dbReference>
<dbReference type="InterPro" id="IPR044135">
    <property type="entry name" value="Met-tRNA-FMT_C"/>
</dbReference>
<dbReference type="AlphaFoldDB" id="A0A386PML2"/>
<dbReference type="Gene3D" id="3.40.50.170">
    <property type="entry name" value="Formyl transferase, N-terminal domain"/>
    <property type="match status" value="1"/>
</dbReference>
<dbReference type="InterPro" id="IPR011034">
    <property type="entry name" value="Formyl_transferase-like_C_sf"/>
</dbReference>
<dbReference type="Pfam" id="PF00551">
    <property type="entry name" value="Formyl_trans_N"/>
    <property type="match status" value="1"/>
</dbReference>
<dbReference type="SUPFAM" id="SSF50486">
    <property type="entry name" value="FMT C-terminal domain-like"/>
    <property type="match status" value="1"/>
</dbReference>
<dbReference type="KEGG" id="btur:DB313_00330"/>
<dbReference type="OrthoDB" id="9802815at2"/>
<evidence type="ECO:0000256" key="6">
    <source>
        <dbReference type="ARBA" id="ARBA00022917"/>
    </source>
</evidence>
<evidence type="ECO:0000259" key="10">
    <source>
        <dbReference type="Pfam" id="PF02911"/>
    </source>
</evidence>
<keyword evidence="12" id="KW-1185">Reference proteome</keyword>
<dbReference type="InterPro" id="IPR036477">
    <property type="entry name" value="Formyl_transf_N_sf"/>
</dbReference>
<dbReference type="CDD" id="cd08704">
    <property type="entry name" value="Met_tRNA_FMT_C"/>
    <property type="match status" value="1"/>
</dbReference>
<dbReference type="PANTHER" id="PTHR11138:SF5">
    <property type="entry name" value="METHIONYL-TRNA FORMYLTRANSFERASE, MITOCHONDRIAL"/>
    <property type="match status" value="1"/>
</dbReference>
<dbReference type="InterPro" id="IPR041711">
    <property type="entry name" value="Met-tRNA-FMT_N"/>
</dbReference>
<evidence type="ECO:0000256" key="8">
    <source>
        <dbReference type="HAMAP-Rule" id="MF_00182"/>
    </source>
</evidence>
<dbReference type="RefSeq" id="WP_120103879.1">
    <property type="nucleotide sequence ID" value="NZ_CP028884.1"/>
</dbReference>
<keyword evidence="5 8" id="KW-0808">Transferase</keyword>
<gene>
    <name evidence="8 11" type="primary">fmt</name>
    <name evidence="11" type="ORF">DB313_00330</name>
</gene>
<evidence type="ECO:0000256" key="4">
    <source>
        <dbReference type="ARBA" id="ARBA00016014"/>
    </source>
</evidence>
<dbReference type="EC" id="2.1.2.9" evidence="3 8"/>
<feature type="domain" description="Formyl transferase N-terminal" evidence="9">
    <location>
        <begin position="20"/>
        <end position="167"/>
    </location>
</feature>
<comment type="function">
    <text evidence="1 8">Attaches a formyl group to the free amino group of methionyl-tRNA(fMet). The formyl group appears to play a dual role in the initiator identity of N-formylmethionyl-tRNA by promoting its recognition by IF2 and preventing the misappropriation of this tRNA by the elongation apparatus.</text>
</comment>
<dbReference type="InterPro" id="IPR002376">
    <property type="entry name" value="Formyl_transf_N"/>
</dbReference>
<protein>
    <recommendedName>
        <fullName evidence="4 8">Methionyl-tRNA formyltransferase</fullName>
        <ecNumber evidence="3 8">2.1.2.9</ecNumber>
    </recommendedName>
</protein>
<keyword evidence="6 8" id="KW-0648">Protein biosynthesis</keyword>
<dbReference type="GO" id="GO:0005829">
    <property type="term" value="C:cytosol"/>
    <property type="evidence" value="ECO:0007669"/>
    <property type="project" value="TreeGrafter"/>
</dbReference>
<dbReference type="NCBIfam" id="TIGR00460">
    <property type="entry name" value="fmt"/>
    <property type="match status" value="1"/>
</dbReference>
<dbReference type="CDD" id="cd08646">
    <property type="entry name" value="FMT_core_Met-tRNA-FMT_N"/>
    <property type="match status" value="1"/>
</dbReference>
<reference evidence="11 12" key="1">
    <citation type="journal article" date="2018" name="Infect. Genet. Evol.">
        <title>Genome-wide analysis of Borrelia turcica and 'Candidatus Borrelia tachyglossi' shows relapsing fever-like genomes with unique genomic links to Lyme disease Borrelia.</title>
        <authorList>
            <person name="Gofton A.W."/>
            <person name="Margos G."/>
            <person name="Fingerle V."/>
            <person name="Hepner S."/>
            <person name="Loh S.M."/>
            <person name="Ryan U."/>
            <person name="Irwin P."/>
            <person name="Oskam C.L."/>
        </authorList>
    </citation>
    <scope>NUCLEOTIDE SEQUENCE [LARGE SCALE GENOMIC DNA]</scope>
    <source>
        <strain evidence="11 12">IST7</strain>
    </source>
</reference>
<proteinExistence type="inferred from homology"/>
<dbReference type="Gene3D" id="3.10.25.10">
    <property type="entry name" value="Formyl transferase, C-terminal domain"/>
    <property type="match status" value="1"/>
</dbReference>
<dbReference type="InterPro" id="IPR037022">
    <property type="entry name" value="Formyl_trans_C_sf"/>
</dbReference>
<dbReference type="Pfam" id="PF02911">
    <property type="entry name" value="Formyl_trans_C"/>
    <property type="match status" value="1"/>
</dbReference>
<evidence type="ECO:0000313" key="12">
    <source>
        <dbReference type="Proteomes" id="UP000275571"/>
    </source>
</evidence>
<evidence type="ECO:0000256" key="2">
    <source>
        <dbReference type="ARBA" id="ARBA00010699"/>
    </source>
</evidence>
<evidence type="ECO:0000256" key="7">
    <source>
        <dbReference type="ARBA" id="ARBA00048558"/>
    </source>
</evidence>
<name>A0A386PML2_9SPIR</name>
<sequence length="311" mass="34441">MRVFFASSSSIALEVFKEIAGQHSIVGVLTAPNKPSGRGLNLKANKIKIEAVNRGIPVLDPLVLNLSTIEAIKELKPDLMLVFSYGKIFKQEFLDIFPMGSINVHPSLLPKYRGPSPIQTAILNGESISGITVQKMALEMDSGNILAQRQFEIKSFNTSADIFEYVSLNSVELVLEALSKIEKGSVGVPQDSNQATYCSFLSKQYGIIDFSLSAFEIKNRINACNPWPLVRAKLGEDEVIFHRANFIENNDYCDKAIGEIVSFCPNKGLFVKTGDGILLLLELQRAGRKVLDYKSFYNGNRDLIGKIFLKV</sequence>
<dbReference type="PANTHER" id="PTHR11138">
    <property type="entry name" value="METHIONYL-TRNA FORMYLTRANSFERASE"/>
    <property type="match status" value="1"/>
</dbReference>
<feature type="domain" description="Formyl transferase C-terminal" evidence="10">
    <location>
        <begin position="202"/>
        <end position="300"/>
    </location>
</feature>
<comment type="similarity">
    <text evidence="2 8">Belongs to the Fmt family.</text>
</comment>
<dbReference type="Proteomes" id="UP000275571">
    <property type="component" value="Chromosome"/>
</dbReference>
<evidence type="ECO:0000313" key="11">
    <source>
        <dbReference type="EMBL" id="AYE35960.1"/>
    </source>
</evidence>
<dbReference type="EMBL" id="CP028884">
    <property type="protein sequence ID" value="AYE35960.1"/>
    <property type="molecule type" value="Genomic_DNA"/>
</dbReference>
<dbReference type="GO" id="GO:0004479">
    <property type="term" value="F:methionyl-tRNA formyltransferase activity"/>
    <property type="evidence" value="ECO:0007669"/>
    <property type="project" value="UniProtKB-UniRule"/>
</dbReference>
<evidence type="ECO:0000259" key="9">
    <source>
        <dbReference type="Pfam" id="PF00551"/>
    </source>
</evidence>
<organism evidence="11 12">
    <name type="scientific">Borrelia turcica IST7</name>
    <dbReference type="NCBI Taxonomy" id="1104446"/>
    <lineage>
        <taxon>Bacteria</taxon>
        <taxon>Pseudomonadati</taxon>
        <taxon>Spirochaetota</taxon>
        <taxon>Spirochaetia</taxon>
        <taxon>Spirochaetales</taxon>
        <taxon>Borreliaceae</taxon>
        <taxon>Borrelia</taxon>
    </lineage>
</organism>
<dbReference type="InterPro" id="IPR005794">
    <property type="entry name" value="Fmt"/>
</dbReference>